<evidence type="ECO:0000256" key="3">
    <source>
        <dbReference type="ARBA" id="ARBA00022452"/>
    </source>
</evidence>
<feature type="domain" description="Bacterial surface antigen (D15)" evidence="7">
    <location>
        <begin position="182"/>
        <end position="497"/>
    </location>
</feature>
<dbReference type="OrthoDB" id="1724197at2759"/>
<dbReference type="InterPro" id="IPR000184">
    <property type="entry name" value="Bac_surfAg_D15"/>
</dbReference>
<dbReference type="AlphaFoldDB" id="A0A9P7GQ79"/>
<evidence type="ECO:0000256" key="2">
    <source>
        <dbReference type="ARBA" id="ARBA00010913"/>
    </source>
</evidence>
<keyword evidence="3" id="KW-1134">Transmembrane beta strand</keyword>
<gene>
    <name evidence="8" type="ORF">H0H81_010230</name>
</gene>
<keyword evidence="9" id="KW-1185">Reference proteome</keyword>
<dbReference type="Pfam" id="PF01103">
    <property type="entry name" value="Omp85"/>
    <property type="match status" value="1"/>
</dbReference>
<reference evidence="8" key="2">
    <citation type="submission" date="2021-10" db="EMBL/GenBank/DDBJ databases">
        <title>Phylogenomics reveals ancestral predisposition of the termite-cultivated fungus Termitomyces towards a domesticated lifestyle.</title>
        <authorList>
            <person name="Auxier B."/>
            <person name="Grum-Grzhimaylo A."/>
            <person name="Cardenas M.E."/>
            <person name="Lodge J.D."/>
            <person name="Laessoe T."/>
            <person name="Pedersen O."/>
            <person name="Smith M.E."/>
            <person name="Kuyper T.W."/>
            <person name="Franco-Molano E.A."/>
            <person name="Baroni T.J."/>
            <person name="Aanen D.K."/>
        </authorList>
    </citation>
    <scope>NUCLEOTIDE SEQUENCE</scope>
    <source>
        <strain evidence="8">D49</strain>
    </source>
</reference>
<dbReference type="InterPro" id="IPR039910">
    <property type="entry name" value="D15-like"/>
</dbReference>
<comment type="caution">
    <text evidence="8">The sequence shown here is derived from an EMBL/GenBank/DDBJ whole genome shotgun (WGS) entry which is preliminary data.</text>
</comment>
<evidence type="ECO:0000313" key="9">
    <source>
        <dbReference type="Proteomes" id="UP000717328"/>
    </source>
</evidence>
<dbReference type="Proteomes" id="UP000717328">
    <property type="component" value="Unassembled WGS sequence"/>
</dbReference>
<evidence type="ECO:0000259" key="7">
    <source>
        <dbReference type="Pfam" id="PF01103"/>
    </source>
</evidence>
<evidence type="ECO:0000256" key="6">
    <source>
        <dbReference type="SAM" id="MobiDB-lite"/>
    </source>
</evidence>
<reference evidence="8" key="1">
    <citation type="submission" date="2021-02" db="EMBL/GenBank/DDBJ databases">
        <authorList>
            <person name="Nieuwenhuis M."/>
            <person name="Van De Peppel L.J.J."/>
        </authorList>
    </citation>
    <scope>NUCLEOTIDE SEQUENCE</scope>
    <source>
        <strain evidence="8">D49</strain>
    </source>
</reference>
<proteinExistence type="inferred from homology"/>
<keyword evidence="5" id="KW-0472">Membrane</keyword>
<evidence type="ECO:0000256" key="1">
    <source>
        <dbReference type="ARBA" id="ARBA00004374"/>
    </source>
</evidence>
<dbReference type="EMBL" id="JABCKI010000317">
    <property type="protein sequence ID" value="KAG5651012.1"/>
    <property type="molecule type" value="Genomic_DNA"/>
</dbReference>
<evidence type="ECO:0000256" key="5">
    <source>
        <dbReference type="ARBA" id="ARBA00023136"/>
    </source>
</evidence>
<evidence type="ECO:0000313" key="8">
    <source>
        <dbReference type="EMBL" id="KAG5651012.1"/>
    </source>
</evidence>
<dbReference type="GO" id="GO:0045040">
    <property type="term" value="P:protein insertion into mitochondrial outer membrane"/>
    <property type="evidence" value="ECO:0007669"/>
    <property type="project" value="TreeGrafter"/>
</dbReference>
<protein>
    <recommendedName>
        <fullName evidence="7">Bacterial surface antigen (D15) domain-containing protein</fullName>
    </recommendedName>
</protein>
<dbReference type="GO" id="GO:0005741">
    <property type="term" value="C:mitochondrial outer membrane"/>
    <property type="evidence" value="ECO:0007669"/>
    <property type="project" value="UniProtKB-SubCell"/>
</dbReference>
<feature type="region of interest" description="Disordered" evidence="6">
    <location>
        <begin position="1"/>
        <end position="31"/>
    </location>
</feature>
<dbReference type="PANTHER" id="PTHR12815">
    <property type="entry name" value="SORTING AND ASSEMBLY MACHINERY SAMM50 PROTEIN FAMILY MEMBER"/>
    <property type="match status" value="1"/>
</dbReference>
<evidence type="ECO:0000256" key="4">
    <source>
        <dbReference type="ARBA" id="ARBA00022692"/>
    </source>
</evidence>
<dbReference type="Gene3D" id="2.40.160.50">
    <property type="entry name" value="membrane protein fhac: a member of the omp85/tpsb transporter family"/>
    <property type="match status" value="1"/>
</dbReference>
<accession>A0A9P7GQ79</accession>
<keyword evidence="4" id="KW-0812">Transmembrane</keyword>
<dbReference type="PANTHER" id="PTHR12815:SF18">
    <property type="entry name" value="SORTING AND ASSEMBLY MACHINERY COMPONENT 50 HOMOLOG"/>
    <property type="match status" value="1"/>
</dbReference>
<comment type="similarity">
    <text evidence="2">Belongs to the SAM50/omp85 family.</text>
</comment>
<organism evidence="8 9">
    <name type="scientific">Sphagnurus paluster</name>
    <dbReference type="NCBI Taxonomy" id="117069"/>
    <lineage>
        <taxon>Eukaryota</taxon>
        <taxon>Fungi</taxon>
        <taxon>Dikarya</taxon>
        <taxon>Basidiomycota</taxon>
        <taxon>Agaricomycotina</taxon>
        <taxon>Agaricomycetes</taxon>
        <taxon>Agaricomycetidae</taxon>
        <taxon>Agaricales</taxon>
        <taxon>Tricholomatineae</taxon>
        <taxon>Lyophyllaceae</taxon>
        <taxon>Sphagnurus</taxon>
    </lineage>
</organism>
<sequence length="498" mass="53765">MADIDEVDTPTPALSPPLHNTASPRDQEPETLEKIQKWQEERMARKLRGEYQSAVLHLSDVIQQNLSTSMDIASVRVEGAKATRSSFLASIINPVLSSRAPEVPSNLQSVLHTTRHISHLLQKTDIFQSVDARLERSQDELSPAGSVDLVFKTREKGRFYLNTATELGNNEGNASATGRIRNLFGGAETLEANVTFGTKTRRAFRASLAAPLSSDLDTHGELQAYGTEQDQRSWASSVLGVRGVKGMVRRGDISRGGAHEFAYEAVLRHIGDLTPEASISMREAAGKTLKSSISHTYVFDTRDDRYMATRGAYFKSFAEYAGIGGGDAKHAKAEVEAQASRPLMEGVSVSLAARSGFLLGLGGRPTLFADRFQLGGPTSVRAFKANGLGPMDGPDSLGGDLHWSTGASLIADVPTKPTWPVKLHAWVNAGRLDALDQSEPLVTAVRRTLTAPSVSAGVGLIYRFDPVRVEVNFGVPLVKSASDQARRGVQVGMGLEFL</sequence>
<name>A0A9P7GQ79_9AGAR</name>
<comment type="subcellular location">
    <subcellularLocation>
        <location evidence="1">Mitochondrion outer membrane</location>
        <topology evidence="1">Multi-pass membrane protein</topology>
    </subcellularLocation>
</comment>